<dbReference type="Pfam" id="PF08238">
    <property type="entry name" value="Sel1"/>
    <property type="match status" value="1"/>
</dbReference>
<reference evidence="3" key="5">
    <citation type="submission" date="2020-02" db="EMBL/GenBank/DDBJ databases">
        <authorList>
            <person name="Littmann E."/>
            <person name="Sorbara M."/>
        </authorList>
    </citation>
    <scope>NUCLEOTIDE SEQUENCE</scope>
    <source>
        <strain evidence="3">MSK.16.45</strain>
    </source>
</reference>
<reference evidence="4 6" key="3">
    <citation type="submission" date="2018-08" db="EMBL/GenBank/DDBJ databases">
        <title>A genome reference for cultivated species of the human gut microbiota.</title>
        <authorList>
            <person name="Zou Y."/>
            <person name="Xue W."/>
            <person name="Luo G."/>
        </authorList>
    </citation>
    <scope>NUCLEOTIDE SEQUENCE [LARGE SCALE GENOMIC DNA]</scope>
    <source>
        <strain evidence="4 6">TM10-3</strain>
    </source>
</reference>
<feature type="transmembrane region" description="Helical" evidence="1">
    <location>
        <begin position="170"/>
        <end position="193"/>
    </location>
</feature>
<reference evidence="3" key="4">
    <citation type="journal article" date="2020" name="Cell Host Microbe">
        <title>Functional and Genomic Variation between Human-Derived Isolates of Lachnospiraceae Reveals Inter- and Intra-Species Diversity.</title>
        <authorList>
            <person name="Sorbara M.T."/>
            <person name="Littmann E.R."/>
            <person name="Fontana E."/>
            <person name="Moody T.U."/>
            <person name="Kohout C.E."/>
            <person name="Gjonbalaj M."/>
            <person name="Eaton V."/>
            <person name="Seok R."/>
            <person name="Leiner I.M."/>
            <person name="Pamer E.G."/>
        </authorList>
    </citation>
    <scope>NUCLEOTIDE SEQUENCE</scope>
    <source>
        <strain evidence="3">MSK.16.45</strain>
    </source>
</reference>
<evidence type="ECO:0000313" key="2">
    <source>
        <dbReference type="EMBL" id="CRL34610.1"/>
    </source>
</evidence>
<dbReference type="AlphaFoldDB" id="A0A0M6WEE7"/>
<feature type="transmembrane region" description="Helical" evidence="1">
    <location>
        <begin position="274"/>
        <end position="292"/>
    </location>
</feature>
<protein>
    <submittedName>
        <fullName evidence="3">Sel1 repeat family protein</fullName>
    </submittedName>
</protein>
<keyword evidence="5" id="KW-1185">Reference proteome</keyword>
<evidence type="ECO:0000313" key="4">
    <source>
        <dbReference type="EMBL" id="RGI65988.1"/>
    </source>
</evidence>
<gene>
    <name evidence="4" type="ORF">DXD95_12815</name>
    <name evidence="3" type="ORF">G4312_03605</name>
    <name evidence="2" type="ORF">T1815_08831</name>
</gene>
<evidence type="ECO:0000256" key="1">
    <source>
        <dbReference type="SAM" id="Phobius"/>
    </source>
</evidence>
<dbReference type="Gene3D" id="1.25.40.10">
    <property type="entry name" value="Tetratricopeptide repeat domain"/>
    <property type="match status" value="1"/>
</dbReference>
<dbReference type="Proteomes" id="UP001193756">
    <property type="component" value="Unassembled WGS sequence"/>
</dbReference>
<dbReference type="EMBL" id="QSOB01000024">
    <property type="protein sequence ID" value="RGI65988.1"/>
    <property type="molecule type" value="Genomic_DNA"/>
</dbReference>
<reference evidence="2" key="1">
    <citation type="submission" date="2015-05" db="EMBL/GenBank/DDBJ databases">
        <authorList>
            <person name="Wang D.B."/>
            <person name="Wang M."/>
        </authorList>
    </citation>
    <scope>NUCLEOTIDE SEQUENCE [LARGE SCALE GENOMIC DNA]</scope>
    <source>
        <strain evidence="2">T1-815</strain>
    </source>
</reference>
<evidence type="ECO:0000313" key="3">
    <source>
        <dbReference type="EMBL" id="NSC76381.1"/>
    </source>
</evidence>
<name>A0A0M6WEE7_9FIRM</name>
<feature type="transmembrane region" description="Helical" evidence="1">
    <location>
        <begin position="243"/>
        <end position="262"/>
    </location>
</feature>
<sequence length="302" mass="34139">MKSTAFDMAMVAYRQNDMESAFRQFLSLAEAQDADAMNMVANMFERGQGTYRDPGRAVFWWKKAVELGNVDALADYGQYLVATFFDGKEQKLGAGYLVTATERGNNRAGESLVEFALKNNDAGVKVYRTAAEYCDRAIASATDSYLRTQYVQKKGMLKYKLRQHRIGNNYVYLAAVFSTIGAVLLMIASVDLFLELHMEFRDMFKLFSYSKMIPWEADIAMLFGAMLLFTFGKVTNKLHVASFLQLLASVFAVAVVAMHFICVINDGRVWYDKLLWYVVLVVIPLMLGKLLGEILRKIIGIQ</sequence>
<dbReference type="Proteomes" id="UP000260642">
    <property type="component" value="Unassembled WGS sequence"/>
</dbReference>
<dbReference type="SMART" id="SM00671">
    <property type="entry name" value="SEL1"/>
    <property type="match status" value="1"/>
</dbReference>
<dbReference type="Proteomes" id="UP000049472">
    <property type="component" value="Unassembled WGS sequence"/>
</dbReference>
<dbReference type="RefSeq" id="WP_015516927.1">
    <property type="nucleotide sequence ID" value="NZ_CVRQ01000011.1"/>
</dbReference>
<dbReference type="EMBL" id="CVRQ01000011">
    <property type="protein sequence ID" value="CRL34610.1"/>
    <property type="molecule type" value="Genomic_DNA"/>
</dbReference>
<dbReference type="EMBL" id="JAAIMP010000003">
    <property type="protein sequence ID" value="NSC76381.1"/>
    <property type="molecule type" value="Genomic_DNA"/>
</dbReference>
<dbReference type="InterPro" id="IPR011990">
    <property type="entry name" value="TPR-like_helical_dom_sf"/>
</dbReference>
<evidence type="ECO:0000313" key="6">
    <source>
        <dbReference type="Proteomes" id="UP000260642"/>
    </source>
</evidence>
<feature type="transmembrane region" description="Helical" evidence="1">
    <location>
        <begin position="213"/>
        <end position="231"/>
    </location>
</feature>
<evidence type="ECO:0000313" key="5">
    <source>
        <dbReference type="Proteomes" id="UP000049472"/>
    </source>
</evidence>
<dbReference type="SUPFAM" id="SSF81901">
    <property type="entry name" value="HCP-like"/>
    <property type="match status" value="1"/>
</dbReference>
<accession>A0A0M6WEE7</accession>
<dbReference type="InterPro" id="IPR006597">
    <property type="entry name" value="Sel1-like"/>
</dbReference>
<keyword evidence="1" id="KW-0472">Membrane</keyword>
<proteinExistence type="predicted"/>
<reference evidence="5" key="2">
    <citation type="submission" date="2015-05" db="EMBL/GenBank/DDBJ databases">
        <authorList>
            <consortium name="Pathogen Informatics"/>
        </authorList>
    </citation>
    <scope>NUCLEOTIDE SEQUENCE [LARGE SCALE GENOMIC DNA]</scope>
    <source>
        <strain evidence="5">T1-815</strain>
    </source>
</reference>
<keyword evidence="1" id="KW-0812">Transmembrane</keyword>
<keyword evidence="1" id="KW-1133">Transmembrane helix</keyword>
<organism evidence="2 5">
    <name type="scientific">Agathobacter rectalis</name>
    <dbReference type="NCBI Taxonomy" id="39491"/>
    <lineage>
        <taxon>Bacteria</taxon>
        <taxon>Bacillati</taxon>
        <taxon>Bacillota</taxon>
        <taxon>Clostridia</taxon>
        <taxon>Lachnospirales</taxon>
        <taxon>Lachnospiraceae</taxon>
        <taxon>Agathobacter</taxon>
    </lineage>
</organism>